<dbReference type="EMBL" id="JANPWB010000001">
    <property type="protein sequence ID" value="KAJ1215679.1"/>
    <property type="molecule type" value="Genomic_DNA"/>
</dbReference>
<comment type="caution">
    <text evidence="2">The sequence shown here is derived from an EMBL/GenBank/DDBJ whole genome shotgun (WGS) entry which is preliminary data.</text>
</comment>
<dbReference type="AlphaFoldDB" id="A0AAV7WUX4"/>
<reference evidence="2" key="1">
    <citation type="journal article" date="2022" name="bioRxiv">
        <title>Sequencing and chromosome-scale assembly of the giantPleurodeles waltlgenome.</title>
        <authorList>
            <person name="Brown T."/>
            <person name="Elewa A."/>
            <person name="Iarovenko S."/>
            <person name="Subramanian E."/>
            <person name="Araus A.J."/>
            <person name="Petzold A."/>
            <person name="Susuki M."/>
            <person name="Suzuki K.-i.T."/>
            <person name="Hayashi T."/>
            <person name="Toyoda A."/>
            <person name="Oliveira C."/>
            <person name="Osipova E."/>
            <person name="Leigh N.D."/>
            <person name="Simon A."/>
            <person name="Yun M.H."/>
        </authorList>
    </citation>
    <scope>NUCLEOTIDE SEQUENCE</scope>
    <source>
        <strain evidence="2">20211129_DDA</strain>
        <tissue evidence="2">Liver</tissue>
    </source>
</reference>
<evidence type="ECO:0000313" key="2">
    <source>
        <dbReference type="EMBL" id="KAJ1215679.1"/>
    </source>
</evidence>
<evidence type="ECO:0000313" key="3">
    <source>
        <dbReference type="Proteomes" id="UP001066276"/>
    </source>
</evidence>
<dbReference type="Proteomes" id="UP001066276">
    <property type="component" value="Chromosome 1_1"/>
</dbReference>
<sequence length="117" mass="12852">MCLEMVKCTLTLSIDEKDWVKHVSCHVGRVSDELLEADVAQVYQEVGGVGVAGVIEVQDKRAETMLKLQMAKLKMETAKEEEAAKRSLEETNGEATMIVQAKEKAEAERSLAMPIGS</sequence>
<proteinExistence type="predicted"/>
<name>A0AAV7WUX4_PLEWA</name>
<feature type="coiled-coil region" evidence="1">
    <location>
        <begin position="61"/>
        <end position="108"/>
    </location>
</feature>
<keyword evidence="1" id="KW-0175">Coiled coil</keyword>
<accession>A0AAV7WUX4</accession>
<organism evidence="2 3">
    <name type="scientific">Pleurodeles waltl</name>
    <name type="common">Iberian ribbed newt</name>
    <dbReference type="NCBI Taxonomy" id="8319"/>
    <lineage>
        <taxon>Eukaryota</taxon>
        <taxon>Metazoa</taxon>
        <taxon>Chordata</taxon>
        <taxon>Craniata</taxon>
        <taxon>Vertebrata</taxon>
        <taxon>Euteleostomi</taxon>
        <taxon>Amphibia</taxon>
        <taxon>Batrachia</taxon>
        <taxon>Caudata</taxon>
        <taxon>Salamandroidea</taxon>
        <taxon>Salamandridae</taxon>
        <taxon>Pleurodelinae</taxon>
        <taxon>Pleurodeles</taxon>
    </lineage>
</organism>
<protein>
    <recommendedName>
        <fullName evidence="4">Flotillin</fullName>
    </recommendedName>
</protein>
<evidence type="ECO:0008006" key="4">
    <source>
        <dbReference type="Google" id="ProtNLM"/>
    </source>
</evidence>
<evidence type="ECO:0000256" key="1">
    <source>
        <dbReference type="SAM" id="Coils"/>
    </source>
</evidence>
<keyword evidence="3" id="KW-1185">Reference proteome</keyword>
<gene>
    <name evidence="2" type="ORF">NDU88_003287</name>
</gene>